<dbReference type="Proteomes" id="UP000252519">
    <property type="component" value="Unassembled WGS sequence"/>
</dbReference>
<accession>A0A368EXX4</accession>
<evidence type="ECO:0000313" key="1">
    <source>
        <dbReference type="EMBL" id="RCN24606.1"/>
    </source>
</evidence>
<sequence length="96" mass="11311">MIGYGCDEIKDPSGVDLTNSRFYLDLGENEAERKFELGILIAERKKWRPEIYRALQRALRDIRSYSYEASDKFIWKPNNRQSKRRFEEAGGIDGVY</sequence>
<organism evidence="1 2">
    <name type="scientific">Ancylostoma caninum</name>
    <name type="common">Dog hookworm</name>
    <dbReference type="NCBI Taxonomy" id="29170"/>
    <lineage>
        <taxon>Eukaryota</taxon>
        <taxon>Metazoa</taxon>
        <taxon>Ecdysozoa</taxon>
        <taxon>Nematoda</taxon>
        <taxon>Chromadorea</taxon>
        <taxon>Rhabditida</taxon>
        <taxon>Rhabditina</taxon>
        <taxon>Rhabditomorpha</taxon>
        <taxon>Strongyloidea</taxon>
        <taxon>Ancylostomatidae</taxon>
        <taxon>Ancylostomatinae</taxon>
        <taxon>Ancylostoma</taxon>
    </lineage>
</organism>
<comment type="caution">
    <text evidence="1">The sequence shown here is derived from an EMBL/GenBank/DDBJ whole genome shotgun (WGS) entry which is preliminary data.</text>
</comment>
<gene>
    <name evidence="1" type="ORF">ANCCAN_29696</name>
</gene>
<reference evidence="1 2" key="1">
    <citation type="submission" date="2014-10" db="EMBL/GenBank/DDBJ databases">
        <title>Draft genome of the hookworm Ancylostoma caninum.</title>
        <authorList>
            <person name="Mitreva M."/>
        </authorList>
    </citation>
    <scope>NUCLEOTIDE SEQUENCE [LARGE SCALE GENOMIC DNA]</scope>
    <source>
        <strain evidence="1 2">Baltimore</strain>
    </source>
</reference>
<dbReference type="EMBL" id="JOJR01018355">
    <property type="protein sequence ID" value="RCN24606.1"/>
    <property type="molecule type" value="Genomic_DNA"/>
</dbReference>
<keyword evidence="2" id="KW-1185">Reference proteome</keyword>
<evidence type="ECO:0000313" key="2">
    <source>
        <dbReference type="Proteomes" id="UP000252519"/>
    </source>
</evidence>
<proteinExistence type="predicted"/>
<dbReference type="AlphaFoldDB" id="A0A368EXX4"/>
<name>A0A368EXX4_ANCCA</name>
<dbReference type="OrthoDB" id="5863605at2759"/>
<protein>
    <submittedName>
        <fullName evidence="1">Uncharacterized protein</fullName>
    </submittedName>
</protein>